<dbReference type="InterPro" id="IPR006222">
    <property type="entry name" value="GCVT_N"/>
</dbReference>
<protein>
    <submittedName>
        <fullName evidence="3">Folate-binding protein YgfZ</fullName>
    </submittedName>
</protein>
<dbReference type="InterPro" id="IPR029043">
    <property type="entry name" value="GcvT/YgfZ_C"/>
</dbReference>
<dbReference type="PANTHER" id="PTHR22602">
    <property type="entry name" value="TRANSFERASE CAF17, MITOCHONDRIAL-RELATED"/>
    <property type="match status" value="1"/>
</dbReference>
<dbReference type="EMBL" id="SUMF01000010">
    <property type="protein sequence ID" value="TJZ73349.1"/>
    <property type="molecule type" value="Genomic_DNA"/>
</dbReference>
<dbReference type="InterPro" id="IPR017703">
    <property type="entry name" value="YgfZ/GCV_T_CS"/>
</dbReference>
<dbReference type="InterPro" id="IPR045179">
    <property type="entry name" value="YgfZ/GcvT"/>
</dbReference>
<sequence length="344" mass="36368">MPLTTTLTDAGARFDDAGRVLDFGDAPAELAALQQGAVVSPLTQFGVIRFAGEDSTLFLNGQLSSDVRALAVTQAQYSSYSTPKGRMLASFLVLRDGDDYLLQLAAELLPAIQKRLSMYVLRSKTRASDASGEWLRLGVAGPEAPRLIERVVGSVPADDLAVLVGEALKVIRLPDARFEILATPAAAGALWQKLVDAGARPVGEPVWRLTDIRAGIAWVTSATQEDFVPQMANMELIGAVSFTKGCYPGQEIVARTQYLGKLKRRALRVEAAVAPSAGQEVYSPEMNGQASGKVVQAAPAPGGGYEALVVAQTSSLEHGLHLESPDGPALTLLPLPYSLDAATT</sequence>
<feature type="binding site" evidence="1">
    <location>
        <position position="179"/>
    </location>
    <ligand>
        <name>substrate</name>
    </ligand>
</feature>
<keyword evidence="4" id="KW-1185">Reference proteome</keyword>
<comment type="caution">
    <text evidence="3">The sequence shown here is derived from an EMBL/GenBank/DDBJ whole genome shotgun (WGS) entry which is preliminary data.</text>
</comment>
<dbReference type="Gene3D" id="2.40.30.160">
    <property type="match status" value="1"/>
</dbReference>
<reference evidence="3 4" key="1">
    <citation type="submission" date="2019-04" db="EMBL/GenBank/DDBJ databases">
        <title>Chitiniphilus eburnea sp. nov., a novel chitinolytic bacterium isolated from aquaculture sludge.</title>
        <authorList>
            <person name="Sheng M."/>
        </authorList>
    </citation>
    <scope>NUCLEOTIDE SEQUENCE [LARGE SCALE GENOMIC DNA]</scope>
    <source>
        <strain evidence="3 4">HX-2-15</strain>
    </source>
</reference>
<dbReference type="AlphaFoldDB" id="A0A4U0PXR5"/>
<evidence type="ECO:0000313" key="3">
    <source>
        <dbReference type="EMBL" id="TJZ73349.1"/>
    </source>
</evidence>
<dbReference type="GO" id="GO:0016226">
    <property type="term" value="P:iron-sulfur cluster assembly"/>
    <property type="evidence" value="ECO:0007669"/>
    <property type="project" value="TreeGrafter"/>
</dbReference>
<feature type="domain" description="GCVT N-terminal" evidence="2">
    <location>
        <begin position="27"/>
        <end position="236"/>
    </location>
</feature>
<dbReference type="RefSeq" id="WP_136773464.1">
    <property type="nucleotide sequence ID" value="NZ_CP156074.1"/>
</dbReference>
<dbReference type="SUPFAM" id="SSF101790">
    <property type="entry name" value="Aminomethyltransferase beta-barrel domain"/>
    <property type="match status" value="1"/>
</dbReference>
<dbReference type="NCBIfam" id="TIGR03317">
    <property type="entry name" value="ygfZ_signature"/>
    <property type="match status" value="1"/>
</dbReference>
<organism evidence="3 4">
    <name type="scientific">Chitiniphilus eburneus</name>
    <dbReference type="NCBI Taxonomy" id="2571148"/>
    <lineage>
        <taxon>Bacteria</taxon>
        <taxon>Pseudomonadati</taxon>
        <taxon>Pseudomonadota</taxon>
        <taxon>Betaproteobacteria</taxon>
        <taxon>Neisseriales</taxon>
        <taxon>Chitinibacteraceae</taxon>
        <taxon>Chitiniphilus</taxon>
    </lineage>
</organism>
<evidence type="ECO:0000313" key="4">
    <source>
        <dbReference type="Proteomes" id="UP000310016"/>
    </source>
</evidence>
<dbReference type="Gene3D" id="3.30.70.1400">
    <property type="entry name" value="Aminomethyltransferase beta-barrel domains"/>
    <property type="match status" value="1"/>
</dbReference>
<proteinExistence type="predicted"/>
<evidence type="ECO:0000259" key="2">
    <source>
        <dbReference type="Pfam" id="PF01571"/>
    </source>
</evidence>
<dbReference type="SUPFAM" id="SSF103025">
    <property type="entry name" value="Folate-binding domain"/>
    <property type="match status" value="1"/>
</dbReference>
<gene>
    <name evidence="3" type="ORF">FAZ21_10835</name>
</gene>
<dbReference type="PIRSF" id="PIRSF006487">
    <property type="entry name" value="GcvT"/>
    <property type="match status" value="1"/>
</dbReference>
<dbReference type="Pfam" id="PF01571">
    <property type="entry name" value="GCV_T"/>
    <property type="match status" value="1"/>
</dbReference>
<name>A0A4U0PXR5_9NEIS</name>
<accession>A0A4U0PXR5</accession>
<dbReference type="Proteomes" id="UP000310016">
    <property type="component" value="Unassembled WGS sequence"/>
</dbReference>
<dbReference type="Gene3D" id="3.30.70.1630">
    <property type="match status" value="1"/>
</dbReference>
<evidence type="ECO:0000256" key="1">
    <source>
        <dbReference type="PIRSR" id="PIRSR006487-1"/>
    </source>
</evidence>
<dbReference type="OrthoDB" id="9796287at2"/>
<dbReference type="PANTHER" id="PTHR22602:SF0">
    <property type="entry name" value="TRANSFERASE CAF17, MITOCHONDRIAL-RELATED"/>
    <property type="match status" value="1"/>
</dbReference>